<organism evidence="2 3">
    <name type="scientific">Methylogaea oryzae</name>
    <dbReference type="NCBI Taxonomy" id="1295382"/>
    <lineage>
        <taxon>Bacteria</taxon>
        <taxon>Pseudomonadati</taxon>
        <taxon>Pseudomonadota</taxon>
        <taxon>Gammaproteobacteria</taxon>
        <taxon>Methylococcales</taxon>
        <taxon>Methylococcaceae</taxon>
        <taxon>Methylogaea</taxon>
    </lineage>
</organism>
<dbReference type="Proteomes" id="UP000824988">
    <property type="component" value="Chromosome"/>
</dbReference>
<gene>
    <name evidence="2" type="ORF">MoryE10_25040</name>
</gene>
<evidence type="ECO:0000256" key="1">
    <source>
        <dbReference type="SAM" id="MobiDB-lite"/>
    </source>
</evidence>
<keyword evidence="3" id="KW-1185">Reference proteome</keyword>
<dbReference type="EMBL" id="AP019782">
    <property type="protein sequence ID" value="BBL71898.1"/>
    <property type="molecule type" value="Genomic_DNA"/>
</dbReference>
<feature type="compositionally biased region" description="Basic residues" evidence="1">
    <location>
        <begin position="1"/>
        <end position="19"/>
    </location>
</feature>
<reference evidence="2" key="1">
    <citation type="submission" date="2019-06" db="EMBL/GenBank/DDBJ databases">
        <title>Complete genome sequence of Methylogaea oryzae strain JCM16910.</title>
        <authorList>
            <person name="Asakawa S."/>
        </authorList>
    </citation>
    <scope>NUCLEOTIDE SEQUENCE</scope>
    <source>
        <strain evidence="2">E10</strain>
    </source>
</reference>
<feature type="compositionally biased region" description="Basic and acidic residues" evidence="1">
    <location>
        <begin position="89"/>
        <end position="100"/>
    </location>
</feature>
<protein>
    <submittedName>
        <fullName evidence="2">Uncharacterized protein</fullName>
    </submittedName>
</protein>
<accession>A0A8D4VPY3</accession>
<evidence type="ECO:0000313" key="2">
    <source>
        <dbReference type="EMBL" id="BBL71898.1"/>
    </source>
</evidence>
<dbReference type="AlphaFoldDB" id="A0A8D4VPY3"/>
<dbReference type="KEGG" id="moz:MoryE10_25040"/>
<feature type="compositionally biased region" description="Gly residues" evidence="1">
    <location>
        <begin position="64"/>
        <end position="80"/>
    </location>
</feature>
<evidence type="ECO:0000313" key="3">
    <source>
        <dbReference type="Proteomes" id="UP000824988"/>
    </source>
</evidence>
<feature type="region of interest" description="Disordered" evidence="1">
    <location>
        <begin position="1"/>
        <end position="100"/>
    </location>
</feature>
<proteinExistence type="predicted"/>
<name>A0A8D4VPY3_9GAMM</name>
<sequence length="100" mass="10584">MDVRFAQRRRRRREHRRRCGAGPGCGRHGSRRVETGGNRRARGGRSRPGACSRTPKTHRIRAAGGAGRSGGFCAGTGTGTGIASRGSRAAKDRAAETGRA</sequence>